<evidence type="ECO:0000256" key="4">
    <source>
        <dbReference type="ARBA" id="ARBA00022840"/>
    </source>
</evidence>
<dbReference type="InterPro" id="IPR004753">
    <property type="entry name" value="MreB"/>
</dbReference>
<dbReference type="InterPro" id="IPR056546">
    <property type="entry name" value="MreB_MamK-like"/>
</dbReference>
<dbReference type="PANTHER" id="PTHR42749">
    <property type="entry name" value="CELL SHAPE-DETERMINING PROTEIN MREB"/>
    <property type="match status" value="1"/>
</dbReference>
<dbReference type="PRINTS" id="PR01652">
    <property type="entry name" value="SHAPEPROTEIN"/>
</dbReference>
<dbReference type="NCBIfam" id="NF010539">
    <property type="entry name" value="PRK13927.1"/>
    <property type="match status" value="1"/>
</dbReference>
<dbReference type="PANTHER" id="PTHR42749:SF1">
    <property type="entry name" value="CELL SHAPE-DETERMINING PROTEIN MREB"/>
    <property type="match status" value="1"/>
</dbReference>
<dbReference type="SUPFAM" id="SSF53067">
    <property type="entry name" value="Actin-like ATPase domain"/>
    <property type="match status" value="2"/>
</dbReference>
<dbReference type="GO" id="GO:0005737">
    <property type="term" value="C:cytoplasm"/>
    <property type="evidence" value="ECO:0007669"/>
    <property type="project" value="UniProtKB-SubCell"/>
</dbReference>
<dbReference type="CDD" id="cd10225">
    <property type="entry name" value="ASKHA_NBD_MreB-like"/>
    <property type="match status" value="1"/>
</dbReference>
<evidence type="ECO:0000256" key="1">
    <source>
        <dbReference type="ARBA" id="ARBA00004496"/>
    </source>
</evidence>
<comment type="similarity">
    <text evidence="6">Belongs to the FtsA/MreB family.</text>
</comment>
<protein>
    <submittedName>
        <fullName evidence="7">Rod shape-determining protein</fullName>
    </submittedName>
</protein>
<dbReference type="GO" id="GO:0008360">
    <property type="term" value="P:regulation of cell shape"/>
    <property type="evidence" value="ECO:0007669"/>
    <property type="project" value="UniProtKB-KW"/>
</dbReference>
<dbReference type="Proteomes" id="UP000229041">
    <property type="component" value="Unassembled WGS sequence"/>
</dbReference>
<proteinExistence type="inferred from homology"/>
<keyword evidence="2" id="KW-0963">Cytoplasm</keyword>
<organism evidence="7 8">
    <name type="scientific">Candidatus Tagabacteria bacterium CG_4_8_14_3_um_filter_41_8</name>
    <dbReference type="NCBI Taxonomy" id="1975018"/>
    <lineage>
        <taxon>Bacteria</taxon>
        <taxon>Candidatus Tagaibacteriota</taxon>
    </lineage>
</organism>
<name>A0A2M8G8H9_9BACT</name>
<evidence type="ECO:0000256" key="5">
    <source>
        <dbReference type="ARBA" id="ARBA00022960"/>
    </source>
</evidence>
<dbReference type="AlphaFoldDB" id="A0A2M8G8H9"/>
<keyword evidence="4" id="KW-0067">ATP-binding</keyword>
<evidence type="ECO:0000313" key="7">
    <source>
        <dbReference type="EMBL" id="PJC69681.1"/>
    </source>
</evidence>
<dbReference type="EMBL" id="PFQR01000053">
    <property type="protein sequence ID" value="PJC69681.1"/>
    <property type="molecule type" value="Genomic_DNA"/>
</dbReference>
<evidence type="ECO:0000256" key="2">
    <source>
        <dbReference type="ARBA" id="ARBA00022490"/>
    </source>
</evidence>
<dbReference type="GO" id="GO:0005524">
    <property type="term" value="F:ATP binding"/>
    <property type="evidence" value="ECO:0007669"/>
    <property type="project" value="UniProtKB-KW"/>
</dbReference>
<evidence type="ECO:0000256" key="3">
    <source>
        <dbReference type="ARBA" id="ARBA00022741"/>
    </source>
</evidence>
<reference evidence="8" key="1">
    <citation type="submission" date="2017-09" db="EMBL/GenBank/DDBJ databases">
        <title>Depth-based differentiation of microbial function through sediment-hosted aquifers and enrichment of novel symbionts in the deep terrestrial subsurface.</title>
        <authorList>
            <person name="Probst A.J."/>
            <person name="Ladd B."/>
            <person name="Jarett J.K."/>
            <person name="Geller-Mcgrath D.E."/>
            <person name="Sieber C.M.K."/>
            <person name="Emerson J.B."/>
            <person name="Anantharaman K."/>
            <person name="Thomas B.C."/>
            <person name="Malmstrom R."/>
            <person name="Stieglmeier M."/>
            <person name="Klingl A."/>
            <person name="Woyke T."/>
            <person name="Ryan C.M."/>
            <person name="Banfield J.F."/>
        </authorList>
    </citation>
    <scope>NUCLEOTIDE SEQUENCE [LARGE SCALE GENOMIC DNA]</scope>
</reference>
<dbReference type="HAMAP" id="MF_02207">
    <property type="entry name" value="MreB"/>
    <property type="match status" value="1"/>
</dbReference>
<sequence>MNFFVRKLGIDLGTANSLVFVPGRGVVLNEPSVVAVLVPENKVLAVGNEAKAMIGKTPDTIIAYRPLKDGVIADYRVTESMMRFFIKKSLGKWNLFKPEIMISVPASVTSTERRAVIEATVKAGAKSAYVVKEPILAAIGSGIPIQEARGHMVVEIGGGTADIAVISLGGIVCDASMKVAGNAIDQAIADYIKKTFNLAIGDQTAEEIKIAVGSAVPLENELKYRIKGRDFLTGLPRSTEISSNEILKAIEGELKDIMKAIKNVLHETPPELSSDIIDR</sequence>
<dbReference type="Pfam" id="PF06723">
    <property type="entry name" value="MreB_Mbl"/>
    <property type="match status" value="1"/>
</dbReference>
<comment type="subcellular location">
    <subcellularLocation>
        <location evidence="1">Cytoplasm</location>
    </subcellularLocation>
</comment>
<evidence type="ECO:0000313" key="8">
    <source>
        <dbReference type="Proteomes" id="UP000229041"/>
    </source>
</evidence>
<dbReference type="GO" id="GO:0000902">
    <property type="term" value="P:cell morphogenesis"/>
    <property type="evidence" value="ECO:0007669"/>
    <property type="project" value="InterPro"/>
</dbReference>
<gene>
    <name evidence="7" type="ORF">CO014_02130</name>
</gene>
<keyword evidence="3" id="KW-0547">Nucleotide-binding</keyword>
<dbReference type="Gene3D" id="3.30.420.40">
    <property type="match status" value="2"/>
</dbReference>
<feature type="non-terminal residue" evidence="7">
    <location>
        <position position="279"/>
    </location>
</feature>
<evidence type="ECO:0000256" key="6">
    <source>
        <dbReference type="ARBA" id="ARBA00023458"/>
    </source>
</evidence>
<dbReference type="InterPro" id="IPR043129">
    <property type="entry name" value="ATPase_NBD"/>
</dbReference>
<comment type="caution">
    <text evidence="7">The sequence shown here is derived from an EMBL/GenBank/DDBJ whole genome shotgun (WGS) entry which is preliminary data.</text>
</comment>
<accession>A0A2M8G8H9</accession>
<keyword evidence="5" id="KW-0133">Cell shape</keyword>